<sequence>MTQIHYLRRPEGRIAYDLWDGDGPLVICSPGMGELRQSYRLLVPRLVEAGYRVAVLDIRGHGDSDASFSRYDDVALASDLLALLDELGGSGYLVGNSMGAGAAVIAAADAPAKIRGLALLGPFVRQPAGAAVLNLLFRIMLVRPWGPAAFLGYYPRWLPGTKPEGYEQHRARVRDNLRRPGHWRAFVRTTRTSHEPARQRLPEVSAPAVVVMGAADVDWKDPATEAQWIGEQLGAEVVMLPGVGHFPQAQAPEAVAAAVTRLVERVR</sequence>
<dbReference type="PRINTS" id="PR00412">
    <property type="entry name" value="EPOXHYDRLASE"/>
</dbReference>
<dbReference type="PANTHER" id="PTHR43194">
    <property type="entry name" value="HYDROLASE ALPHA/BETA FOLD FAMILY"/>
    <property type="match status" value="1"/>
</dbReference>
<dbReference type="InterPro" id="IPR000073">
    <property type="entry name" value="AB_hydrolase_1"/>
</dbReference>
<dbReference type="RefSeq" id="WP_331211823.1">
    <property type="nucleotide sequence ID" value="NZ_JAZGQL010000039.1"/>
</dbReference>
<comment type="caution">
    <text evidence="2">The sequence shown here is derived from an EMBL/GenBank/DDBJ whole genome shotgun (WGS) entry which is preliminary data.</text>
</comment>
<evidence type="ECO:0000313" key="3">
    <source>
        <dbReference type="Proteomes" id="UP001339911"/>
    </source>
</evidence>
<reference evidence="2 3" key="1">
    <citation type="submission" date="2024-01" db="EMBL/GenBank/DDBJ databases">
        <title>Genome insights into Plantactinospora veratri sp. nov.</title>
        <authorList>
            <person name="Wang L."/>
        </authorList>
    </citation>
    <scope>NUCLEOTIDE SEQUENCE [LARGE SCALE GENOMIC DNA]</scope>
    <source>
        <strain evidence="2 3">NEAU-FHS4</strain>
    </source>
</reference>
<accession>A0ABU7SPS1</accession>
<dbReference type="Pfam" id="PF12697">
    <property type="entry name" value="Abhydrolase_6"/>
    <property type="match status" value="1"/>
</dbReference>
<dbReference type="InterPro" id="IPR000639">
    <property type="entry name" value="Epox_hydrolase-like"/>
</dbReference>
<evidence type="ECO:0000313" key="2">
    <source>
        <dbReference type="EMBL" id="MEE6311938.1"/>
    </source>
</evidence>
<dbReference type="PANTHER" id="PTHR43194:SF2">
    <property type="entry name" value="PEROXISOMAL MEMBRANE PROTEIN LPX1"/>
    <property type="match status" value="1"/>
</dbReference>
<name>A0ABU7SPS1_9ACTN</name>
<dbReference type="Gene3D" id="3.40.50.1820">
    <property type="entry name" value="alpha/beta hydrolase"/>
    <property type="match status" value="1"/>
</dbReference>
<keyword evidence="3" id="KW-1185">Reference proteome</keyword>
<dbReference type="PRINTS" id="PR00111">
    <property type="entry name" value="ABHYDROLASE"/>
</dbReference>
<dbReference type="InterPro" id="IPR050228">
    <property type="entry name" value="Carboxylesterase_BioH"/>
</dbReference>
<dbReference type="SUPFAM" id="SSF53474">
    <property type="entry name" value="alpha/beta-Hydrolases"/>
    <property type="match status" value="1"/>
</dbReference>
<keyword evidence="2" id="KW-0378">Hydrolase</keyword>
<dbReference type="Proteomes" id="UP001339911">
    <property type="component" value="Unassembled WGS sequence"/>
</dbReference>
<gene>
    <name evidence="2" type="ORF">V1634_34430</name>
</gene>
<evidence type="ECO:0000259" key="1">
    <source>
        <dbReference type="Pfam" id="PF12697"/>
    </source>
</evidence>
<dbReference type="GO" id="GO:0016787">
    <property type="term" value="F:hydrolase activity"/>
    <property type="evidence" value="ECO:0007669"/>
    <property type="project" value="UniProtKB-KW"/>
</dbReference>
<dbReference type="EMBL" id="JAZGQL010000039">
    <property type="protein sequence ID" value="MEE6311938.1"/>
    <property type="molecule type" value="Genomic_DNA"/>
</dbReference>
<feature type="domain" description="AB hydrolase-1" evidence="1">
    <location>
        <begin position="27"/>
        <end position="258"/>
    </location>
</feature>
<proteinExistence type="predicted"/>
<protein>
    <submittedName>
        <fullName evidence="2">Alpha/beta fold hydrolase</fullName>
    </submittedName>
</protein>
<dbReference type="InterPro" id="IPR029058">
    <property type="entry name" value="AB_hydrolase_fold"/>
</dbReference>
<organism evidence="2 3">
    <name type="scientific">Plantactinospora veratri</name>
    <dbReference type="NCBI Taxonomy" id="1436122"/>
    <lineage>
        <taxon>Bacteria</taxon>
        <taxon>Bacillati</taxon>
        <taxon>Actinomycetota</taxon>
        <taxon>Actinomycetes</taxon>
        <taxon>Micromonosporales</taxon>
        <taxon>Micromonosporaceae</taxon>
        <taxon>Plantactinospora</taxon>
    </lineage>
</organism>